<keyword evidence="6" id="KW-0327">Glycosome</keyword>
<evidence type="ECO:0000256" key="9">
    <source>
        <dbReference type="PIRSR" id="PIRSR000114-3"/>
    </source>
</evidence>
<comment type="catalytic activity">
    <reaction evidence="4 11">
        <text>sn-glycerol 3-phosphate + NAD(+) = dihydroxyacetone phosphate + NADH + H(+)</text>
        <dbReference type="Rhea" id="RHEA:11092"/>
        <dbReference type="ChEBI" id="CHEBI:15378"/>
        <dbReference type="ChEBI" id="CHEBI:57540"/>
        <dbReference type="ChEBI" id="CHEBI:57597"/>
        <dbReference type="ChEBI" id="CHEBI:57642"/>
        <dbReference type="ChEBI" id="CHEBI:57945"/>
        <dbReference type="EC" id="1.1.1.8"/>
    </reaction>
</comment>
<dbReference type="HAMAP" id="MF_00394">
    <property type="entry name" value="NAD_Glyc3P_dehydrog"/>
    <property type="match status" value="1"/>
</dbReference>
<dbReference type="EC" id="1.1.1.8" evidence="11"/>
<dbReference type="OrthoDB" id="10263760at2759"/>
<dbReference type="InterPro" id="IPR006109">
    <property type="entry name" value="G3P_DH_NAD-dep_C"/>
</dbReference>
<dbReference type="Pfam" id="PF01210">
    <property type="entry name" value="NAD_Gly3P_dh_N"/>
    <property type="match status" value="1"/>
</dbReference>
<dbReference type="GO" id="GO:0005975">
    <property type="term" value="P:carbohydrate metabolic process"/>
    <property type="evidence" value="ECO:0007669"/>
    <property type="project" value="InterPro"/>
</dbReference>
<reference evidence="15 16" key="1">
    <citation type="submission" date="2016-07" db="EMBL/GenBank/DDBJ databases">
        <title>Pervasive Adenine N6-methylation of Active Genes in Fungi.</title>
        <authorList>
            <consortium name="DOE Joint Genome Institute"/>
            <person name="Mondo S.J."/>
            <person name="Dannebaum R.O."/>
            <person name="Kuo R.C."/>
            <person name="Labutti K."/>
            <person name="Haridas S."/>
            <person name="Kuo A."/>
            <person name="Salamov A."/>
            <person name="Ahrendt S.R."/>
            <person name="Lipzen A."/>
            <person name="Sullivan W."/>
            <person name="Andreopoulos W.B."/>
            <person name="Clum A."/>
            <person name="Lindquist E."/>
            <person name="Daum C."/>
            <person name="Ramamoorthy G.K."/>
            <person name="Gryganskyi A."/>
            <person name="Culley D."/>
            <person name="Magnuson J.K."/>
            <person name="James T.Y."/>
            <person name="O'Malley M.A."/>
            <person name="Stajich J.E."/>
            <person name="Spatafora J.W."/>
            <person name="Visel A."/>
            <person name="Grigoriev I.V."/>
        </authorList>
    </citation>
    <scope>NUCLEOTIDE SEQUENCE [LARGE SCALE GENOMIC DNA]</scope>
    <source>
        <strain evidence="15 16">JEL800</strain>
    </source>
</reference>
<dbReference type="InterPro" id="IPR008927">
    <property type="entry name" value="6-PGluconate_DH-like_C_sf"/>
</dbReference>
<evidence type="ECO:0000256" key="2">
    <source>
        <dbReference type="ARBA" id="ARBA00023002"/>
    </source>
</evidence>
<evidence type="ECO:0000256" key="6">
    <source>
        <dbReference type="ARBA" id="ARBA00084116"/>
    </source>
</evidence>
<feature type="region of interest" description="Disordered" evidence="12">
    <location>
        <begin position="1"/>
        <end position="27"/>
    </location>
</feature>
<dbReference type="NCBIfam" id="NF000940">
    <property type="entry name" value="PRK00094.1-2"/>
    <property type="match status" value="1"/>
</dbReference>
<feature type="binding site" evidence="8">
    <location>
        <begin position="291"/>
        <end position="292"/>
    </location>
    <ligand>
        <name>substrate</name>
    </ligand>
</feature>
<protein>
    <recommendedName>
        <fullName evidence="11">Glycerol-3-phosphate dehydrogenase [NAD(+)]</fullName>
        <ecNumber evidence="11">1.1.1.8</ecNumber>
    </recommendedName>
</protein>
<dbReference type="GO" id="GO:0051287">
    <property type="term" value="F:NAD binding"/>
    <property type="evidence" value="ECO:0007669"/>
    <property type="project" value="UniProtKB-UniRule"/>
</dbReference>
<evidence type="ECO:0000256" key="3">
    <source>
        <dbReference type="ARBA" id="ARBA00023027"/>
    </source>
</evidence>
<evidence type="ECO:0000256" key="4">
    <source>
        <dbReference type="ARBA" id="ARBA00048683"/>
    </source>
</evidence>
<evidence type="ECO:0000256" key="11">
    <source>
        <dbReference type="RuleBase" id="RU361243"/>
    </source>
</evidence>
<proteinExistence type="inferred from homology"/>
<dbReference type="Pfam" id="PF07479">
    <property type="entry name" value="NAD_Gly3P_dh_C"/>
    <property type="match status" value="1"/>
</dbReference>
<dbReference type="PIRSF" id="PIRSF000114">
    <property type="entry name" value="Glycerol-3-P_dh"/>
    <property type="match status" value="1"/>
</dbReference>
<dbReference type="PRINTS" id="PR00077">
    <property type="entry name" value="GPDHDRGNASE"/>
</dbReference>
<feature type="domain" description="Glycerol-3-phosphate dehydrogenase NAD-dependent N-terminal" evidence="13">
    <location>
        <begin position="37"/>
        <end position="195"/>
    </location>
</feature>
<dbReference type="SUPFAM" id="SSF51735">
    <property type="entry name" value="NAD(P)-binding Rossmann-fold domains"/>
    <property type="match status" value="1"/>
</dbReference>
<dbReference type="PANTHER" id="PTHR11728:SF1">
    <property type="entry name" value="GLYCEROL-3-PHOSPHATE DEHYDROGENASE [NAD(+)] 2, CHLOROPLASTIC"/>
    <property type="match status" value="1"/>
</dbReference>
<dbReference type="AlphaFoldDB" id="A0A1Y2BMX3"/>
<name>A0A1Y2BMX3_9FUNG</name>
<organism evidence="15 16">
    <name type="scientific">Rhizoclosmatium globosum</name>
    <dbReference type="NCBI Taxonomy" id="329046"/>
    <lineage>
        <taxon>Eukaryota</taxon>
        <taxon>Fungi</taxon>
        <taxon>Fungi incertae sedis</taxon>
        <taxon>Chytridiomycota</taxon>
        <taxon>Chytridiomycota incertae sedis</taxon>
        <taxon>Chytridiomycetes</taxon>
        <taxon>Chytridiales</taxon>
        <taxon>Chytriomycetaceae</taxon>
        <taxon>Rhizoclosmatium</taxon>
    </lineage>
</organism>
<dbReference type="GO" id="GO:0046168">
    <property type="term" value="P:glycerol-3-phosphate catabolic process"/>
    <property type="evidence" value="ECO:0007669"/>
    <property type="project" value="UniProtKB-UniRule"/>
</dbReference>
<dbReference type="EMBL" id="MCGO01000057">
    <property type="protein sequence ID" value="ORY36111.1"/>
    <property type="molecule type" value="Genomic_DNA"/>
</dbReference>
<dbReference type="InterPro" id="IPR011128">
    <property type="entry name" value="G3P_DH_NAD-dep_N"/>
</dbReference>
<evidence type="ECO:0000256" key="10">
    <source>
        <dbReference type="RuleBase" id="RU000437"/>
    </source>
</evidence>
<keyword evidence="2 10" id="KW-0560">Oxidoreductase</keyword>
<accession>A0A1Y2BMX3</accession>
<evidence type="ECO:0000256" key="5">
    <source>
        <dbReference type="ARBA" id="ARBA00060503"/>
    </source>
</evidence>
<dbReference type="NCBIfam" id="NF000942">
    <property type="entry name" value="PRK00094.1-4"/>
    <property type="match status" value="1"/>
</dbReference>
<comment type="subcellular location">
    <subcellularLocation>
        <location evidence="5">Glycosome</location>
    </subcellularLocation>
</comment>
<evidence type="ECO:0000313" key="16">
    <source>
        <dbReference type="Proteomes" id="UP000193642"/>
    </source>
</evidence>
<evidence type="ECO:0000259" key="13">
    <source>
        <dbReference type="Pfam" id="PF01210"/>
    </source>
</evidence>
<feature type="active site" description="Proton acceptor" evidence="7">
    <location>
        <position position="227"/>
    </location>
</feature>
<comment type="caution">
    <text evidence="15">The sequence shown here is derived from an EMBL/GenBank/DDBJ whole genome shotgun (WGS) entry which is preliminary data.</text>
</comment>
<dbReference type="InterPro" id="IPR036291">
    <property type="entry name" value="NAD(P)-bd_dom_sf"/>
</dbReference>
<sequence>MSSDQDQRMGARHSLHRQPASENQTISTPIAFNDTSVLVLGGGNFGTCLADHLAAMGNEVTIYARDQKVVDGINNDHHNVKYMKDVVLTDTLKATSQLEDGAAIQAATVIIFSIPTQHLRDILAKTKPFVTKSHLTIFVNKGIEIHSGKLPCDIVEEVWGKEIGECATYLSGPSFAMEVVKRQPTCVSVASRVKERALRAQAVFHAPHFRVYDCDDVIGVEVAGALKNVIALAAGACAGLGFQQNARAAIITRGLAEIMRVGVKLGADPLTFSGLAGVGDLFLTAQSEKSRNYTVGFRLGRGEKLDYVLETLGSVAEGVETTKAAYELCHKIGVESPVCDAVYSVLFGGVDVKEAVKTLMSRDPHAEFHGLDLGASKK</sequence>
<keyword evidence="16" id="KW-1185">Reference proteome</keyword>
<dbReference type="GO" id="GO:0020015">
    <property type="term" value="C:glycosome"/>
    <property type="evidence" value="ECO:0007669"/>
    <property type="project" value="UniProtKB-SubCell"/>
</dbReference>
<dbReference type="Gene3D" id="1.10.1040.10">
    <property type="entry name" value="N-(1-d-carboxylethyl)-l-norvaline Dehydrogenase, domain 2"/>
    <property type="match status" value="1"/>
</dbReference>
<feature type="binding site" evidence="9">
    <location>
        <position position="176"/>
    </location>
    <ligand>
        <name>NAD(+)</name>
        <dbReference type="ChEBI" id="CHEBI:57540"/>
    </ligand>
</feature>
<dbReference type="PANTHER" id="PTHR11728">
    <property type="entry name" value="GLYCEROL-3-PHOSPHATE DEHYDROGENASE"/>
    <property type="match status" value="1"/>
</dbReference>
<dbReference type="InterPro" id="IPR006168">
    <property type="entry name" value="G3P_DH_NAD-dep"/>
</dbReference>
<keyword evidence="3 9" id="KW-0520">NAD</keyword>
<evidence type="ECO:0000256" key="12">
    <source>
        <dbReference type="SAM" id="MobiDB-lite"/>
    </source>
</evidence>
<evidence type="ECO:0000259" key="14">
    <source>
        <dbReference type="Pfam" id="PF07479"/>
    </source>
</evidence>
<dbReference type="FunFam" id="1.10.1040.10:FF:000001">
    <property type="entry name" value="Glycerol-3-phosphate dehydrogenase [NAD(P)+]"/>
    <property type="match status" value="1"/>
</dbReference>
<dbReference type="Proteomes" id="UP000193642">
    <property type="component" value="Unassembled WGS sequence"/>
</dbReference>
<feature type="binding site" evidence="9">
    <location>
        <position position="291"/>
    </location>
    <ligand>
        <name>NAD(+)</name>
        <dbReference type="ChEBI" id="CHEBI:57540"/>
    </ligand>
</feature>
<dbReference type="FunFam" id="3.40.50.720:FF:000019">
    <property type="entry name" value="Glycerol-3-phosphate dehydrogenase [NAD(P)+]"/>
    <property type="match status" value="1"/>
</dbReference>
<dbReference type="GO" id="GO:0141152">
    <property type="term" value="F:glycerol-3-phosphate dehydrogenase (NAD+) activity"/>
    <property type="evidence" value="ECO:0007669"/>
    <property type="project" value="UniProtKB-UniRule"/>
</dbReference>
<dbReference type="InterPro" id="IPR013328">
    <property type="entry name" value="6PGD_dom2"/>
</dbReference>
<dbReference type="SUPFAM" id="SSF48179">
    <property type="entry name" value="6-phosphogluconate dehydrogenase C-terminal domain-like"/>
    <property type="match status" value="1"/>
</dbReference>
<feature type="binding site" evidence="9">
    <location>
        <begin position="41"/>
        <end position="46"/>
    </location>
    <ligand>
        <name>NAD(+)</name>
        <dbReference type="ChEBI" id="CHEBI:57540"/>
    </ligand>
</feature>
<dbReference type="Gene3D" id="3.40.50.720">
    <property type="entry name" value="NAD(P)-binding Rossmann-like Domain"/>
    <property type="match status" value="1"/>
</dbReference>
<dbReference type="GO" id="GO:0005829">
    <property type="term" value="C:cytosol"/>
    <property type="evidence" value="ECO:0007669"/>
    <property type="project" value="TreeGrafter"/>
</dbReference>
<feature type="binding site" evidence="8">
    <location>
        <position position="141"/>
    </location>
    <ligand>
        <name>substrate</name>
    </ligand>
</feature>
<gene>
    <name evidence="15" type="ORF">BCR33DRAFT_722209</name>
</gene>
<dbReference type="STRING" id="329046.A0A1Y2BMX3"/>
<evidence type="ECO:0000256" key="7">
    <source>
        <dbReference type="PIRSR" id="PIRSR000114-1"/>
    </source>
</evidence>
<feature type="domain" description="Glycerol-3-phosphate dehydrogenase NAD-dependent C-terminal" evidence="14">
    <location>
        <begin position="216"/>
        <end position="357"/>
    </location>
</feature>
<comment type="similarity">
    <text evidence="1 10">Belongs to the NAD-dependent glycerol-3-phosphate dehydrogenase family.</text>
</comment>
<evidence type="ECO:0000256" key="1">
    <source>
        <dbReference type="ARBA" id="ARBA00011009"/>
    </source>
</evidence>
<evidence type="ECO:0000256" key="8">
    <source>
        <dbReference type="PIRSR" id="PIRSR000114-2"/>
    </source>
</evidence>
<evidence type="ECO:0000313" key="15">
    <source>
        <dbReference type="EMBL" id="ORY36111.1"/>
    </source>
</evidence>